<keyword evidence="5" id="KW-0501">Molybdenum cofactor biosynthesis</keyword>
<dbReference type="SUPFAM" id="SSF63882">
    <property type="entry name" value="MoeA N-terminal region -like"/>
    <property type="match status" value="1"/>
</dbReference>
<dbReference type="InterPro" id="IPR005110">
    <property type="entry name" value="MoeA_linker/N"/>
</dbReference>
<proteinExistence type="inferred from homology"/>
<comment type="similarity">
    <text evidence="2 5">Belongs to the MoeA family.</text>
</comment>
<dbReference type="Gene3D" id="3.40.980.10">
    <property type="entry name" value="MoaB/Mog-like domain"/>
    <property type="match status" value="1"/>
</dbReference>
<dbReference type="STRING" id="1210090.GCA_001613185_05581"/>
<evidence type="ECO:0000256" key="3">
    <source>
        <dbReference type="ARBA" id="ARBA00022505"/>
    </source>
</evidence>
<keyword evidence="8" id="KW-1185">Reference proteome</keyword>
<evidence type="ECO:0000256" key="5">
    <source>
        <dbReference type="RuleBase" id="RU365090"/>
    </source>
</evidence>
<comment type="caution">
    <text evidence="7">The sequence shown here is derived from an EMBL/GenBank/DDBJ whole genome shotgun (WGS) entry which is preliminary data.</text>
</comment>
<evidence type="ECO:0000313" key="7">
    <source>
        <dbReference type="EMBL" id="RBO94271.1"/>
    </source>
</evidence>
<dbReference type="GO" id="GO:0006777">
    <property type="term" value="P:Mo-molybdopterin cofactor biosynthetic process"/>
    <property type="evidence" value="ECO:0007669"/>
    <property type="project" value="UniProtKB-UniRule"/>
</dbReference>
<dbReference type="PANTHER" id="PTHR10192">
    <property type="entry name" value="MOLYBDOPTERIN BIOSYNTHESIS PROTEIN"/>
    <property type="match status" value="1"/>
</dbReference>
<dbReference type="EC" id="2.10.1.1" evidence="5"/>
<keyword evidence="5 7" id="KW-0808">Transferase</keyword>
<dbReference type="PANTHER" id="PTHR10192:SF5">
    <property type="entry name" value="GEPHYRIN"/>
    <property type="match status" value="1"/>
</dbReference>
<sequence>MRLATGAPTPLGATAVIRDEYAVTAKVSGQRVIMRAPGAPMRDDTRRRGEHWTTGQHLAPAGTRVCPAVVSAAAAAEVTALPVRGPVRANVLLTGDEIRTHGPLGDGQTRDALGPILPNYLRACDIRCDHIWHLDDDRDLLRSWFELSTDADLIVVAGATGRGAADHLRPLLAEAGARVLIDGVAMRPGGSHLVAVLPDGRVLLGLPGNPYAAVAALLLTGPALVDALTARTSRAPMWGRIAAGITGEITKVLPVRQVPGGVWRTAGPVQTPHLADLIGCSALAVLRPGTVRGSLAELLPLPR</sequence>
<dbReference type="EMBL" id="QNRE01000002">
    <property type="protein sequence ID" value="RBO94271.1"/>
    <property type="molecule type" value="Genomic_DNA"/>
</dbReference>
<dbReference type="SUPFAM" id="SSF53218">
    <property type="entry name" value="Molybdenum cofactor biosynthesis proteins"/>
    <property type="match status" value="1"/>
</dbReference>
<dbReference type="Gene3D" id="3.90.105.10">
    <property type="entry name" value="Molybdopterin biosynthesis moea protein, domain 2"/>
    <property type="match status" value="1"/>
</dbReference>
<accession>A0A366DW04</accession>
<dbReference type="Proteomes" id="UP000252586">
    <property type="component" value="Unassembled WGS sequence"/>
</dbReference>
<dbReference type="GO" id="GO:0061599">
    <property type="term" value="F:molybdopterin molybdotransferase activity"/>
    <property type="evidence" value="ECO:0007669"/>
    <property type="project" value="UniProtKB-UniRule"/>
</dbReference>
<dbReference type="Pfam" id="PF03453">
    <property type="entry name" value="MoeA_N"/>
    <property type="match status" value="1"/>
</dbReference>
<evidence type="ECO:0000256" key="4">
    <source>
        <dbReference type="ARBA" id="ARBA00047317"/>
    </source>
</evidence>
<dbReference type="InterPro" id="IPR038987">
    <property type="entry name" value="MoeA-like"/>
</dbReference>
<gene>
    <name evidence="7" type="ORF">DFR74_102694</name>
</gene>
<comment type="function">
    <text evidence="1 5">Catalyzes the insertion of molybdate into adenylated molybdopterin with the concomitant release of AMP.</text>
</comment>
<dbReference type="GO" id="GO:0046872">
    <property type="term" value="F:metal ion binding"/>
    <property type="evidence" value="ECO:0007669"/>
    <property type="project" value="UniProtKB-UniRule"/>
</dbReference>
<dbReference type="SMART" id="SM00852">
    <property type="entry name" value="MoCF_biosynth"/>
    <property type="match status" value="1"/>
</dbReference>
<comment type="catalytic activity">
    <reaction evidence="4">
        <text>adenylyl-molybdopterin + molybdate = Mo-molybdopterin + AMP + H(+)</text>
        <dbReference type="Rhea" id="RHEA:35047"/>
        <dbReference type="ChEBI" id="CHEBI:15378"/>
        <dbReference type="ChEBI" id="CHEBI:36264"/>
        <dbReference type="ChEBI" id="CHEBI:62727"/>
        <dbReference type="ChEBI" id="CHEBI:71302"/>
        <dbReference type="ChEBI" id="CHEBI:456215"/>
        <dbReference type="EC" id="2.10.1.1"/>
    </reaction>
</comment>
<keyword evidence="5" id="KW-0460">Magnesium</keyword>
<dbReference type="InterPro" id="IPR001453">
    <property type="entry name" value="MoaB/Mog_dom"/>
</dbReference>
<dbReference type="InterPro" id="IPR036135">
    <property type="entry name" value="MoeA_linker/N_sf"/>
</dbReference>
<dbReference type="Pfam" id="PF00994">
    <property type="entry name" value="MoCF_biosynth"/>
    <property type="match status" value="1"/>
</dbReference>
<dbReference type="Gene3D" id="2.170.190.11">
    <property type="entry name" value="Molybdopterin biosynthesis moea protein, domain 3"/>
    <property type="match status" value="1"/>
</dbReference>
<dbReference type="AlphaFoldDB" id="A0A366DW04"/>
<feature type="domain" description="MoaB/Mog" evidence="6">
    <location>
        <begin position="90"/>
        <end position="227"/>
    </location>
</feature>
<comment type="pathway">
    <text evidence="5">Cofactor biosynthesis; molybdopterin biosynthesis.</text>
</comment>
<keyword evidence="3 5" id="KW-0500">Molybdenum</keyword>
<dbReference type="GO" id="GO:0005829">
    <property type="term" value="C:cytosol"/>
    <property type="evidence" value="ECO:0007669"/>
    <property type="project" value="TreeGrafter"/>
</dbReference>
<evidence type="ECO:0000259" key="6">
    <source>
        <dbReference type="SMART" id="SM00852"/>
    </source>
</evidence>
<keyword evidence="5" id="KW-0479">Metal-binding</keyword>
<dbReference type="InterPro" id="IPR036425">
    <property type="entry name" value="MoaB/Mog-like_dom_sf"/>
</dbReference>
<comment type="cofactor">
    <cofactor evidence="5">
        <name>Mg(2+)</name>
        <dbReference type="ChEBI" id="CHEBI:18420"/>
    </cofactor>
</comment>
<dbReference type="UniPathway" id="UPA00344"/>
<reference evidence="7 8" key="1">
    <citation type="submission" date="2018-06" db="EMBL/GenBank/DDBJ databases">
        <title>Genomic Encyclopedia of Type Strains, Phase IV (KMG-IV): sequencing the most valuable type-strain genomes for metagenomic binning, comparative biology and taxonomic classification.</title>
        <authorList>
            <person name="Goeker M."/>
        </authorList>
    </citation>
    <scope>NUCLEOTIDE SEQUENCE [LARGE SCALE GENOMIC DNA]</scope>
    <source>
        <strain evidence="7 8">DSM 44599</strain>
    </source>
</reference>
<evidence type="ECO:0000256" key="2">
    <source>
        <dbReference type="ARBA" id="ARBA00010763"/>
    </source>
</evidence>
<name>A0A366DW04_9NOCA</name>
<organism evidence="7 8">
    <name type="scientific">Nocardia puris</name>
    <dbReference type="NCBI Taxonomy" id="208602"/>
    <lineage>
        <taxon>Bacteria</taxon>
        <taxon>Bacillati</taxon>
        <taxon>Actinomycetota</taxon>
        <taxon>Actinomycetes</taxon>
        <taxon>Mycobacteriales</taxon>
        <taxon>Nocardiaceae</taxon>
        <taxon>Nocardia</taxon>
    </lineage>
</organism>
<evidence type="ECO:0000313" key="8">
    <source>
        <dbReference type="Proteomes" id="UP000252586"/>
    </source>
</evidence>
<protein>
    <recommendedName>
        <fullName evidence="5">Molybdopterin molybdenumtransferase</fullName>
        <ecNumber evidence="5">2.10.1.1</ecNumber>
    </recommendedName>
</protein>
<evidence type="ECO:0000256" key="1">
    <source>
        <dbReference type="ARBA" id="ARBA00002901"/>
    </source>
</evidence>